<dbReference type="InterPro" id="IPR039447">
    <property type="entry name" value="UreH-like_TM_dom"/>
</dbReference>
<feature type="transmembrane region" description="Helical" evidence="1">
    <location>
        <begin position="190"/>
        <end position="211"/>
    </location>
</feature>
<evidence type="ECO:0000256" key="1">
    <source>
        <dbReference type="SAM" id="Phobius"/>
    </source>
</evidence>
<keyword evidence="1" id="KW-0472">Membrane</keyword>
<accession>A0AA48GT60</accession>
<keyword evidence="1" id="KW-0812">Transmembrane</keyword>
<evidence type="ECO:0000259" key="2">
    <source>
        <dbReference type="Pfam" id="PF13386"/>
    </source>
</evidence>
<dbReference type="PANTHER" id="PTHR42208:SF1">
    <property type="entry name" value="HEAVY METAL TRANSPORTER"/>
    <property type="match status" value="1"/>
</dbReference>
<evidence type="ECO:0000313" key="3">
    <source>
        <dbReference type="EMBL" id="BDU73845.1"/>
    </source>
</evidence>
<dbReference type="EMBL" id="AP027080">
    <property type="protein sequence ID" value="BDU73845.1"/>
    <property type="molecule type" value="Genomic_DNA"/>
</dbReference>
<feature type="transmembrane region" description="Helical" evidence="1">
    <location>
        <begin position="64"/>
        <end position="81"/>
    </location>
</feature>
<gene>
    <name evidence="3" type="ORF">METEAL_30190</name>
</gene>
<dbReference type="AlphaFoldDB" id="A0AA48GT60"/>
<dbReference type="KEGG" id="msil:METEAL_30190"/>
<proteinExistence type="predicted"/>
<protein>
    <submittedName>
        <fullName evidence="3">Membrane protein</fullName>
    </submittedName>
</protein>
<keyword evidence="1" id="KW-1133">Transmembrane helix</keyword>
<name>A0AA48GT60_9BACT</name>
<feature type="transmembrane region" description="Helical" evidence="1">
    <location>
        <begin position="223"/>
        <end position="243"/>
    </location>
</feature>
<feature type="transmembrane region" description="Helical" evidence="1">
    <location>
        <begin position="12"/>
        <end position="43"/>
    </location>
</feature>
<keyword evidence="4" id="KW-1185">Reference proteome</keyword>
<dbReference type="Pfam" id="PF13386">
    <property type="entry name" value="DsbD_2"/>
    <property type="match status" value="1"/>
</dbReference>
<evidence type="ECO:0000313" key="4">
    <source>
        <dbReference type="Proteomes" id="UP001238179"/>
    </source>
</evidence>
<dbReference type="PANTHER" id="PTHR42208">
    <property type="entry name" value="HEAVY METAL TRANSPORTER-RELATED"/>
    <property type="match status" value="1"/>
</dbReference>
<sequence length="250" mass="26904">MLETWLNQSHALPWLAVMWIAGLLGSVGHCAGMCGPIVASFGLAQARQGGRMWPRHLLFQAGRVSTYALLGAAIGFLGGFARLQTVQDMHACCRPDGQALIAAQAWPWQVWVKLGIGFLMLLLGLFMALGRRADSLMEFPMPRPIQGFLARGLKWGGAPYLLGLAWGFIPCGLVYMMLLKALDAGSWRMGAAGMVCFGLGNVPILLGLGLAATRLRQSWRTGLLRVGGVLVGAMGGYILWQAVSLLRLQA</sequence>
<organism evidence="3 4">
    <name type="scientific">Mesoterricola silvestris</name>
    <dbReference type="NCBI Taxonomy" id="2927979"/>
    <lineage>
        <taxon>Bacteria</taxon>
        <taxon>Pseudomonadati</taxon>
        <taxon>Acidobacteriota</taxon>
        <taxon>Holophagae</taxon>
        <taxon>Holophagales</taxon>
        <taxon>Holophagaceae</taxon>
        <taxon>Mesoterricola</taxon>
    </lineage>
</organism>
<reference evidence="4" key="1">
    <citation type="journal article" date="2023" name="Int. J. Syst. Evol. Microbiol.">
        <title>Mesoterricola silvestris gen. nov., sp. nov., Mesoterricola sediminis sp. nov., Geothrix oryzae sp. nov., Geothrix edaphica sp. nov., Geothrix rubra sp. nov., and Geothrix limicola sp. nov., six novel members of Acidobacteriota isolated from soils.</title>
        <authorList>
            <person name="Itoh H."/>
            <person name="Sugisawa Y."/>
            <person name="Mise K."/>
            <person name="Xu Z."/>
            <person name="Kuniyasu M."/>
            <person name="Ushijima N."/>
            <person name="Kawano K."/>
            <person name="Kobayashi E."/>
            <person name="Shiratori Y."/>
            <person name="Masuda Y."/>
            <person name="Senoo K."/>
        </authorList>
    </citation>
    <scope>NUCLEOTIDE SEQUENCE [LARGE SCALE GENOMIC DNA]</scope>
    <source>
        <strain evidence="4">W79</strain>
    </source>
</reference>
<feature type="transmembrane region" description="Helical" evidence="1">
    <location>
        <begin position="158"/>
        <end position="178"/>
    </location>
</feature>
<feature type="domain" description="Urease accessory protein UreH-like transmembrane" evidence="2">
    <location>
        <begin position="18"/>
        <end position="237"/>
    </location>
</feature>
<dbReference type="RefSeq" id="WP_316412513.1">
    <property type="nucleotide sequence ID" value="NZ_AP027080.1"/>
</dbReference>
<feature type="transmembrane region" description="Helical" evidence="1">
    <location>
        <begin position="110"/>
        <end position="129"/>
    </location>
</feature>
<dbReference type="Proteomes" id="UP001238179">
    <property type="component" value="Chromosome"/>
</dbReference>